<dbReference type="InterPro" id="IPR016181">
    <property type="entry name" value="Acyl_CoA_acyltransferase"/>
</dbReference>
<dbReference type="HOGENOM" id="CLU_056607_6_0_1"/>
<dbReference type="GO" id="GO:0016747">
    <property type="term" value="F:acyltransferase activity, transferring groups other than amino-acyl groups"/>
    <property type="evidence" value="ECO:0007669"/>
    <property type="project" value="InterPro"/>
</dbReference>
<name>A0A067NR96_PLEO1</name>
<dbReference type="Gene3D" id="3.40.630.30">
    <property type="match status" value="1"/>
</dbReference>
<dbReference type="GO" id="GO:0006048">
    <property type="term" value="P:UDP-N-acetylglucosamine biosynthetic process"/>
    <property type="evidence" value="ECO:0007669"/>
    <property type="project" value="UniProtKB-UniPathway"/>
</dbReference>
<proteinExistence type="predicted"/>
<evidence type="ECO:0000313" key="2">
    <source>
        <dbReference type="EMBL" id="KDQ29530.1"/>
    </source>
</evidence>
<organism evidence="2 3">
    <name type="scientific">Pleurotus ostreatus (strain PC15)</name>
    <name type="common">Oyster mushroom</name>
    <dbReference type="NCBI Taxonomy" id="1137138"/>
    <lineage>
        <taxon>Eukaryota</taxon>
        <taxon>Fungi</taxon>
        <taxon>Dikarya</taxon>
        <taxon>Basidiomycota</taxon>
        <taxon>Agaricomycotina</taxon>
        <taxon>Agaricomycetes</taxon>
        <taxon>Agaricomycetidae</taxon>
        <taxon>Agaricales</taxon>
        <taxon>Pleurotineae</taxon>
        <taxon>Pleurotaceae</taxon>
        <taxon>Pleurotus</taxon>
    </lineage>
</organism>
<dbReference type="VEuPathDB" id="FungiDB:PLEOSDRAFT_1076251"/>
<feature type="domain" description="N-acetyltransferase" evidence="1">
    <location>
        <begin position="12"/>
        <end position="162"/>
    </location>
</feature>
<dbReference type="Proteomes" id="UP000027073">
    <property type="component" value="Unassembled WGS sequence"/>
</dbReference>
<protein>
    <recommendedName>
        <fullName evidence="1">N-acetyltransferase domain-containing protein</fullName>
    </recommendedName>
</protein>
<gene>
    <name evidence="2" type="ORF">PLEOSDRAFT_1076251</name>
</gene>
<dbReference type="SUPFAM" id="SSF55729">
    <property type="entry name" value="Acyl-CoA N-acyltransferases (Nat)"/>
    <property type="match status" value="1"/>
</dbReference>
<dbReference type="InParanoid" id="A0A067NR96"/>
<evidence type="ECO:0000313" key="3">
    <source>
        <dbReference type="Proteomes" id="UP000027073"/>
    </source>
</evidence>
<dbReference type="InterPro" id="IPR000182">
    <property type="entry name" value="GNAT_dom"/>
</dbReference>
<accession>A0A067NR96</accession>
<sequence>MAEQIIPEHEIVTIPSDDQNLRQQCYAIRIDVFHHEQKFPLETEIDDMEDRSAHILLRLTPSHTPVGTIRAYKQPGADYYKLSRLAVLKPYRQYRFGRELVEALHDWVKLDAIKSGYKDYVTIVTHSQIPVKGFYAKFGYVAEGDEFDEDGDPHQKMVVRLPLST</sequence>
<dbReference type="Pfam" id="PF13673">
    <property type="entry name" value="Acetyltransf_10"/>
    <property type="match status" value="1"/>
</dbReference>
<dbReference type="EMBL" id="KL198007">
    <property type="protein sequence ID" value="KDQ29530.1"/>
    <property type="molecule type" value="Genomic_DNA"/>
</dbReference>
<dbReference type="CDD" id="cd04301">
    <property type="entry name" value="NAT_SF"/>
    <property type="match status" value="1"/>
</dbReference>
<reference evidence="3" key="1">
    <citation type="journal article" date="2014" name="Proc. Natl. Acad. Sci. U.S.A.">
        <title>Extensive sampling of basidiomycete genomes demonstrates inadequacy of the white-rot/brown-rot paradigm for wood decay fungi.</title>
        <authorList>
            <person name="Riley R."/>
            <person name="Salamov A.A."/>
            <person name="Brown D.W."/>
            <person name="Nagy L.G."/>
            <person name="Floudas D."/>
            <person name="Held B.W."/>
            <person name="Levasseur A."/>
            <person name="Lombard V."/>
            <person name="Morin E."/>
            <person name="Otillar R."/>
            <person name="Lindquist E.A."/>
            <person name="Sun H."/>
            <person name="LaButti K.M."/>
            <person name="Schmutz J."/>
            <person name="Jabbour D."/>
            <person name="Luo H."/>
            <person name="Baker S.E."/>
            <person name="Pisabarro A.G."/>
            <person name="Walton J.D."/>
            <person name="Blanchette R.A."/>
            <person name="Henrissat B."/>
            <person name="Martin F."/>
            <person name="Cullen D."/>
            <person name="Hibbett D.S."/>
            <person name="Grigoriev I.V."/>
        </authorList>
    </citation>
    <scope>NUCLEOTIDE SEQUENCE [LARGE SCALE GENOMIC DNA]</scope>
    <source>
        <strain evidence="3">PC15</strain>
    </source>
</reference>
<dbReference type="OrthoDB" id="329272at2759"/>
<dbReference type="PROSITE" id="PS51186">
    <property type="entry name" value="GNAT"/>
    <property type="match status" value="1"/>
</dbReference>
<dbReference type="STRING" id="1137138.A0A067NR96"/>
<evidence type="ECO:0000259" key="1">
    <source>
        <dbReference type="PROSITE" id="PS51186"/>
    </source>
</evidence>
<dbReference type="AlphaFoldDB" id="A0A067NR96"/>
<dbReference type="UniPathway" id="UPA00113">
    <property type="reaction ID" value="UER00529"/>
</dbReference>